<gene>
    <name evidence="7" type="ORF">B7R22_03540</name>
</gene>
<evidence type="ECO:0000256" key="5">
    <source>
        <dbReference type="SAM" id="Phobius"/>
    </source>
</evidence>
<dbReference type="OrthoDB" id="9787732at2"/>
<name>A0A3E0W4Y8_9MICO</name>
<dbReference type="AlphaFoldDB" id="A0A3E0W4Y8"/>
<dbReference type="Proteomes" id="UP000256541">
    <property type="component" value="Unassembled WGS sequence"/>
</dbReference>
<feature type="transmembrane region" description="Helical" evidence="5">
    <location>
        <begin position="131"/>
        <end position="151"/>
    </location>
</feature>
<dbReference type="EMBL" id="NBXB01000011">
    <property type="protein sequence ID" value="RFA16558.1"/>
    <property type="molecule type" value="Genomic_DNA"/>
</dbReference>
<comment type="caution">
    <text evidence="7">The sequence shown here is derived from an EMBL/GenBank/DDBJ whole genome shotgun (WGS) entry which is preliminary data.</text>
</comment>
<feature type="transmembrane region" description="Helical" evidence="5">
    <location>
        <begin position="48"/>
        <end position="68"/>
    </location>
</feature>
<sequence length="287" mass="30267">MAAPILRPVAWANSLDYDDEVLVTGEAVALDVRPASFILRAAGTMIDVLLSVLLVLLAGLLTSIWQAATGADDAISQAIILSSVVFAVVVVPTVVETLTHGRSVGKLAIGARVVRDDGGSISLRHALIRSLTGVLEIYGTFGGLAILVSLLNPRAKRLGDLLAGTYSQHERVPHLVSHAQPLPPGLVAWAAVADVARLPDRLSRRIAQFLAESPRMVPDARSRHAAALAAEAAPFVSPVPPVPPEVLLLGMAALRREREASGLALEASRLERLAPALTGRPHGFPDR</sequence>
<feature type="transmembrane region" description="Helical" evidence="5">
    <location>
        <begin position="74"/>
        <end position="95"/>
    </location>
</feature>
<dbReference type="RefSeq" id="WP_116410424.1">
    <property type="nucleotide sequence ID" value="NZ_NBXB01000011.1"/>
</dbReference>
<comment type="subcellular location">
    <subcellularLocation>
        <location evidence="1">Membrane</location>
        <topology evidence="1">Multi-pass membrane protein</topology>
    </subcellularLocation>
</comment>
<evidence type="ECO:0000313" key="7">
    <source>
        <dbReference type="EMBL" id="RFA16558.1"/>
    </source>
</evidence>
<organism evidence="7 8">
    <name type="scientific">Subtercola boreus</name>
    <dbReference type="NCBI Taxonomy" id="120213"/>
    <lineage>
        <taxon>Bacteria</taxon>
        <taxon>Bacillati</taxon>
        <taxon>Actinomycetota</taxon>
        <taxon>Actinomycetes</taxon>
        <taxon>Micrococcales</taxon>
        <taxon>Microbacteriaceae</taxon>
        <taxon>Subtercola</taxon>
    </lineage>
</organism>
<evidence type="ECO:0000256" key="3">
    <source>
        <dbReference type="ARBA" id="ARBA00022989"/>
    </source>
</evidence>
<evidence type="ECO:0000256" key="4">
    <source>
        <dbReference type="ARBA" id="ARBA00023136"/>
    </source>
</evidence>
<dbReference type="GO" id="GO:0016020">
    <property type="term" value="C:membrane"/>
    <property type="evidence" value="ECO:0007669"/>
    <property type="project" value="UniProtKB-SubCell"/>
</dbReference>
<evidence type="ECO:0000256" key="2">
    <source>
        <dbReference type="ARBA" id="ARBA00022692"/>
    </source>
</evidence>
<feature type="domain" description="RDD" evidence="6">
    <location>
        <begin position="35"/>
        <end position="164"/>
    </location>
</feature>
<dbReference type="PANTHER" id="PTHR38480">
    <property type="entry name" value="SLR0254 PROTEIN"/>
    <property type="match status" value="1"/>
</dbReference>
<dbReference type="Pfam" id="PF06271">
    <property type="entry name" value="RDD"/>
    <property type="match status" value="1"/>
</dbReference>
<accession>A0A3E0W4Y8</accession>
<dbReference type="PANTHER" id="PTHR38480:SF1">
    <property type="entry name" value="SLR0254 PROTEIN"/>
    <property type="match status" value="1"/>
</dbReference>
<evidence type="ECO:0000259" key="6">
    <source>
        <dbReference type="Pfam" id="PF06271"/>
    </source>
</evidence>
<protein>
    <recommendedName>
        <fullName evidence="6">RDD domain-containing protein</fullName>
    </recommendedName>
</protein>
<keyword evidence="2 5" id="KW-0812">Transmembrane</keyword>
<reference evidence="7 8" key="1">
    <citation type="submission" date="2017-04" db="EMBL/GenBank/DDBJ databases">
        <title>Comparative genome analysis of Subtercola boreus.</title>
        <authorList>
            <person name="Cho Y.-J."/>
            <person name="Cho A."/>
            <person name="Kim O.-S."/>
            <person name="Lee J.-I."/>
        </authorList>
    </citation>
    <scope>NUCLEOTIDE SEQUENCE [LARGE SCALE GENOMIC DNA]</scope>
    <source>
        <strain evidence="7 8">P27479</strain>
    </source>
</reference>
<dbReference type="InterPro" id="IPR010432">
    <property type="entry name" value="RDD"/>
</dbReference>
<evidence type="ECO:0000256" key="1">
    <source>
        <dbReference type="ARBA" id="ARBA00004141"/>
    </source>
</evidence>
<keyword evidence="3 5" id="KW-1133">Transmembrane helix</keyword>
<proteinExistence type="predicted"/>
<evidence type="ECO:0000313" key="8">
    <source>
        <dbReference type="Proteomes" id="UP000256541"/>
    </source>
</evidence>
<keyword evidence="4 5" id="KW-0472">Membrane</keyword>